<gene>
    <name evidence="1" type="ORF">CgunFtcFv8_018520</name>
</gene>
<evidence type="ECO:0000313" key="1">
    <source>
        <dbReference type="EMBL" id="KAK5891246.1"/>
    </source>
</evidence>
<name>A0AAN8GTY1_CHAGU</name>
<sequence>MDYLDFVPKEEAFVKNLKVYEKHVVCNATHPDSFGILENPNMSMWSCYRKLSPKAQVLHISILNPHPDNPVCTRIQIKSQPKPLN</sequence>
<protein>
    <submittedName>
        <fullName evidence="1">Uncharacterized protein</fullName>
    </submittedName>
</protein>
<organism evidence="1 2">
    <name type="scientific">Champsocephalus gunnari</name>
    <name type="common">Mackerel icefish</name>
    <dbReference type="NCBI Taxonomy" id="52237"/>
    <lineage>
        <taxon>Eukaryota</taxon>
        <taxon>Metazoa</taxon>
        <taxon>Chordata</taxon>
        <taxon>Craniata</taxon>
        <taxon>Vertebrata</taxon>
        <taxon>Euteleostomi</taxon>
        <taxon>Actinopterygii</taxon>
        <taxon>Neopterygii</taxon>
        <taxon>Teleostei</taxon>
        <taxon>Neoteleostei</taxon>
        <taxon>Acanthomorphata</taxon>
        <taxon>Eupercaria</taxon>
        <taxon>Perciformes</taxon>
        <taxon>Notothenioidei</taxon>
        <taxon>Channichthyidae</taxon>
        <taxon>Champsocephalus</taxon>
    </lineage>
</organism>
<comment type="caution">
    <text evidence="1">The sequence shown here is derived from an EMBL/GenBank/DDBJ whole genome shotgun (WGS) entry which is preliminary data.</text>
</comment>
<proteinExistence type="predicted"/>
<dbReference type="AlphaFoldDB" id="A0AAN8GTY1"/>
<keyword evidence="2" id="KW-1185">Reference proteome</keyword>
<evidence type="ECO:0000313" key="2">
    <source>
        <dbReference type="Proteomes" id="UP001331515"/>
    </source>
</evidence>
<dbReference type="EMBL" id="JAURVH010001536">
    <property type="protein sequence ID" value="KAK5891246.1"/>
    <property type="molecule type" value="Genomic_DNA"/>
</dbReference>
<dbReference type="Proteomes" id="UP001331515">
    <property type="component" value="Unassembled WGS sequence"/>
</dbReference>
<reference evidence="1 2" key="1">
    <citation type="journal article" date="2023" name="Mol. Biol. Evol.">
        <title>Genomics of Secondarily Temperate Adaptation in the Only Non-Antarctic Icefish.</title>
        <authorList>
            <person name="Rivera-Colon A.G."/>
            <person name="Rayamajhi N."/>
            <person name="Minhas B.F."/>
            <person name="Madrigal G."/>
            <person name="Bilyk K.T."/>
            <person name="Yoon V."/>
            <person name="Hune M."/>
            <person name="Gregory S."/>
            <person name="Cheng C.H.C."/>
            <person name="Catchen J.M."/>
        </authorList>
    </citation>
    <scope>NUCLEOTIDE SEQUENCE [LARGE SCALE GENOMIC DNA]</scope>
    <source>
        <tissue evidence="1">White muscle</tissue>
    </source>
</reference>
<accession>A0AAN8GTY1</accession>